<keyword evidence="3" id="KW-1185">Reference proteome</keyword>
<evidence type="ECO:0000313" key="3">
    <source>
        <dbReference type="Proteomes" id="UP000017973"/>
    </source>
</evidence>
<dbReference type="PATRIC" id="fig|1408254.3.peg.1377"/>
<feature type="compositionally biased region" description="Basic and acidic residues" evidence="1">
    <location>
        <begin position="244"/>
        <end position="279"/>
    </location>
</feature>
<dbReference type="EMBL" id="AYJU01000003">
    <property type="protein sequence ID" value="EST55688.1"/>
    <property type="molecule type" value="Genomic_DNA"/>
</dbReference>
<dbReference type="eggNOG" id="ENOG50341ZR">
    <property type="taxonomic scope" value="Bacteria"/>
</dbReference>
<dbReference type="STRING" id="1408254.T458_06940"/>
<accession>V6MJS1</accession>
<dbReference type="Proteomes" id="UP000017973">
    <property type="component" value="Unassembled WGS sequence"/>
</dbReference>
<protein>
    <submittedName>
        <fullName evidence="2">Uncharacterized protein</fullName>
    </submittedName>
</protein>
<name>V6MJS1_9BACL</name>
<gene>
    <name evidence="2" type="ORF">T458_06940</name>
</gene>
<proteinExistence type="predicted"/>
<dbReference type="AlphaFoldDB" id="V6MJS1"/>
<dbReference type="RefSeq" id="WP_023555410.1">
    <property type="nucleotide sequence ID" value="NZ_KI629787.1"/>
</dbReference>
<dbReference type="HOGENOM" id="CLU_923385_0_0_9"/>
<reference evidence="2 3" key="1">
    <citation type="journal article" date="2014" name="Genome Announc.">
        <title>Draft Genome Sequence of Brevibacillus panacihumi Strain W25, a Halotolerant Hydrocarbon-Degrading Bacterium.</title>
        <authorList>
            <person name="Wang X."/>
            <person name="Jin D."/>
            <person name="Zhou L."/>
            <person name="Wu L."/>
            <person name="An W."/>
            <person name="Chen Y."/>
            <person name="Zhao L."/>
        </authorList>
    </citation>
    <scope>NUCLEOTIDE SEQUENCE [LARGE SCALE GENOMIC DNA]</scope>
    <source>
        <strain evidence="2 3">W25</strain>
    </source>
</reference>
<comment type="caution">
    <text evidence="2">The sequence shown here is derived from an EMBL/GenBank/DDBJ whole genome shotgun (WGS) entry which is preliminary data.</text>
</comment>
<evidence type="ECO:0000256" key="1">
    <source>
        <dbReference type="SAM" id="MobiDB-lite"/>
    </source>
</evidence>
<feature type="region of interest" description="Disordered" evidence="1">
    <location>
        <begin position="244"/>
        <end position="281"/>
    </location>
</feature>
<evidence type="ECO:0000313" key="2">
    <source>
        <dbReference type="EMBL" id="EST55688.1"/>
    </source>
</evidence>
<sequence>MAKTIQKVREHIDKARIAESITTSEALERKRKVQAEMSEIMRNRDLSEIGRANAVSTLKQKHGIEFLQDAYQLKQIYMAELRKAKEGADSIVYAKPKKPNAVMLERFEDELKALKTELMLTTRADTAKQKVEAFIHKHVKTADDRFFAFRVRDEFQTIATPILETAGIESAKYRSILGEMFERLDQISLSDEAKEARQILDLADAMMERGTLFSGLVIESMTDTLGGEYASYLNKPEVFFEDKPELKPEDYVHPEDTPQARAARAAEERREKEQREFAESWRSLNAKIDQWRQEKESEEKQ</sequence>
<organism evidence="2 3">
    <name type="scientific">Brevibacillus panacihumi W25</name>
    <dbReference type="NCBI Taxonomy" id="1408254"/>
    <lineage>
        <taxon>Bacteria</taxon>
        <taxon>Bacillati</taxon>
        <taxon>Bacillota</taxon>
        <taxon>Bacilli</taxon>
        <taxon>Bacillales</taxon>
        <taxon>Paenibacillaceae</taxon>
        <taxon>Brevibacillus</taxon>
    </lineage>
</organism>